<comment type="caution">
    <text evidence="1">The sequence shown here is derived from an EMBL/GenBank/DDBJ whole genome shotgun (WGS) entry which is preliminary data.</text>
</comment>
<keyword evidence="2" id="KW-1185">Reference proteome</keyword>
<evidence type="ECO:0000313" key="1">
    <source>
        <dbReference type="EMBL" id="KAJ1098473.1"/>
    </source>
</evidence>
<proteinExistence type="predicted"/>
<name>A0AAV7MBH5_PLEWA</name>
<dbReference type="EMBL" id="JANPWB010000014">
    <property type="protein sequence ID" value="KAJ1098473.1"/>
    <property type="molecule type" value="Genomic_DNA"/>
</dbReference>
<evidence type="ECO:0000313" key="2">
    <source>
        <dbReference type="Proteomes" id="UP001066276"/>
    </source>
</evidence>
<sequence>MSLLEEAVRLDLLVEGACADMQPMSHEAAGVLAAGIACSPPHPDSMIAEQVSKRGCSRSRDDIFTEEEVDGQDACYYRPPSKVYGHHKQPRGSSGEYDAARYLRGEEKAKPWVAGGTSMGQEWMMVAQHSVSLEAPKEGRCWATFRVPGLPRKLVSAAGKDKGQFLAPQHPPAPAEQRHAGLHKYMDEQPGPSGLSMMKLSGHMVLDYDEESLEEG</sequence>
<accession>A0AAV7MBH5</accession>
<gene>
    <name evidence="1" type="ORF">NDU88_003584</name>
</gene>
<organism evidence="1 2">
    <name type="scientific">Pleurodeles waltl</name>
    <name type="common">Iberian ribbed newt</name>
    <dbReference type="NCBI Taxonomy" id="8319"/>
    <lineage>
        <taxon>Eukaryota</taxon>
        <taxon>Metazoa</taxon>
        <taxon>Chordata</taxon>
        <taxon>Craniata</taxon>
        <taxon>Vertebrata</taxon>
        <taxon>Euteleostomi</taxon>
        <taxon>Amphibia</taxon>
        <taxon>Batrachia</taxon>
        <taxon>Caudata</taxon>
        <taxon>Salamandroidea</taxon>
        <taxon>Salamandridae</taxon>
        <taxon>Pleurodelinae</taxon>
        <taxon>Pleurodeles</taxon>
    </lineage>
</organism>
<dbReference type="Proteomes" id="UP001066276">
    <property type="component" value="Chromosome 10"/>
</dbReference>
<dbReference type="AlphaFoldDB" id="A0AAV7MBH5"/>
<reference evidence="1" key="1">
    <citation type="journal article" date="2022" name="bioRxiv">
        <title>Sequencing and chromosome-scale assembly of the giantPleurodeles waltlgenome.</title>
        <authorList>
            <person name="Brown T."/>
            <person name="Elewa A."/>
            <person name="Iarovenko S."/>
            <person name="Subramanian E."/>
            <person name="Araus A.J."/>
            <person name="Petzold A."/>
            <person name="Susuki M."/>
            <person name="Suzuki K.-i.T."/>
            <person name="Hayashi T."/>
            <person name="Toyoda A."/>
            <person name="Oliveira C."/>
            <person name="Osipova E."/>
            <person name="Leigh N.D."/>
            <person name="Simon A."/>
            <person name="Yun M.H."/>
        </authorList>
    </citation>
    <scope>NUCLEOTIDE SEQUENCE</scope>
    <source>
        <strain evidence="1">20211129_DDA</strain>
        <tissue evidence="1">Liver</tissue>
    </source>
</reference>
<protein>
    <submittedName>
        <fullName evidence="1">Uncharacterized protein</fullName>
    </submittedName>
</protein>